<dbReference type="Pfam" id="PF22669">
    <property type="entry name" value="Exo_endo_phos2"/>
    <property type="match status" value="1"/>
</dbReference>
<dbReference type="PANTHER" id="PTHR11200:SF291">
    <property type="entry name" value="INOSITOL 5-PHOSPHATASE"/>
    <property type="match status" value="1"/>
</dbReference>
<dbReference type="InterPro" id="IPR046985">
    <property type="entry name" value="IP5"/>
</dbReference>
<dbReference type="SMART" id="SM00239">
    <property type="entry name" value="C2"/>
    <property type="match status" value="2"/>
</dbReference>
<dbReference type="InterPro" id="IPR000300">
    <property type="entry name" value="IPPc"/>
</dbReference>
<dbReference type="CDD" id="cd00030">
    <property type="entry name" value="C2"/>
    <property type="match status" value="2"/>
</dbReference>
<dbReference type="GO" id="GO:0004439">
    <property type="term" value="F:phosphatidylinositol-4,5-bisphosphate 5-phosphatase activity"/>
    <property type="evidence" value="ECO:0007669"/>
    <property type="project" value="TreeGrafter"/>
</dbReference>
<sequence>MMNRRQFRNADSYWNPYWIGESMLHIRIEEARGLAQADATGYSDPYVKFYVGKTKYRTKNIDNTLRPIWNEDFACKNIKGDEVLKFVVNDNDTMMSAQDLLGLHHFDISKLPPEGFSGWVPLSDEKGTTSGDKLGHLRFTAWLQKESPKKANIEARDKAFAKLTASEKNGKKSELKMFVGTWNVGNAPPMDDLSDWIRVRNQDLYVFGAQECVYKHREKFPSNEEDWVASLEKSLGSDYIRLNVKSFGEMRIVAFVNKDKRANISTIANATEATGLAHVHNNKGGVGLAFTYKDTKICLINAHLAAHQGEVKRRNSDVNEILCGGMTSGLVEKADRDLYGEFDHIIFMGDLNYRLDFPGQGEKKKPTEEQYNTMVKMIKEKKFPDLFQYDQLTKERKSGRVFATFTEGDYTAFEPTFKVVKGAVELSYNIERSPAWCDRVLWRSNTPDTIECKGPWNGLKVNSSDHKPVGVSLNVPVYDKPCVAIESKKKLIVTFDEVKGSNLPSMDTNGLCDAYMEFISQELPFSKKRIYSDVVKKNLNPTFKKVPKLEMIVSNPARLAHGILTMLLWDNDLLKKDSKIGYVTMAMHPFVPSDGEASKSSSFSLPVVMGGVHLSNAQAMLTGKVTVTVV</sequence>
<accession>A0A7S3YSM8</accession>
<dbReference type="SMART" id="SM00128">
    <property type="entry name" value="IPPc"/>
    <property type="match status" value="1"/>
</dbReference>
<dbReference type="PANTHER" id="PTHR11200">
    <property type="entry name" value="INOSITOL 5-PHOSPHATASE"/>
    <property type="match status" value="1"/>
</dbReference>
<name>A0A7S3YSM8_9EUKA</name>
<dbReference type="SUPFAM" id="SSF56219">
    <property type="entry name" value="DNase I-like"/>
    <property type="match status" value="1"/>
</dbReference>
<protein>
    <recommendedName>
        <fullName evidence="1">C2 domain-containing protein</fullName>
    </recommendedName>
</protein>
<feature type="domain" description="C2" evidence="1">
    <location>
        <begin position="4"/>
        <end position="124"/>
    </location>
</feature>
<dbReference type="Gene3D" id="3.60.10.10">
    <property type="entry name" value="Endonuclease/exonuclease/phosphatase"/>
    <property type="match status" value="1"/>
</dbReference>
<reference evidence="2" key="1">
    <citation type="submission" date="2021-01" db="EMBL/GenBank/DDBJ databases">
        <authorList>
            <person name="Corre E."/>
            <person name="Pelletier E."/>
            <person name="Niang G."/>
            <person name="Scheremetjew M."/>
            <person name="Finn R."/>
            <person name="Kale V."/>
            <person name="Holt S."/>
            <person name="Cochrane G."/>
            <person name="Meng A."/>
            <person name="Brown T."/>
            <person name="Cohen L."/>
        </authorList>
    </citation>
    <scope>NUCLEOTIDE SEQUENCE</scope>
    <source>
        <strain evidence="2">CCCM811</strain>
    </source>
</reference>
<dbReference type="Pfam" id="PF00168">
    <property type="entry name" value="C2"/>
    <property type="match status" value="2"/>
</dbReference>
<dbReference type="InterPro" id="IPR000008">
    <property type="entry name" value="C2_dom"/>
</dbReference>
<dbReference type="AlphaFoldDB" id="A0A7S3YSM8"/>
<proteinExistence type="predicted"/>
<evidence type="ECO:0000259" key="1">
    <source>
        <dbReference type="PROSITE" id="PS50004"/>
    </source>
</evidence>
<dbReference type="PROSITE" id="PS50004">
    <property type="entry name" value="C2"/>
    <property type="match status" value="2"/>
</dbReference>
<evidence type="ECO:0000313" key="2">
    <source>
        <dbReference type="EMBL" id="CAE0660708.1"/>
    </source>
</evidence>
<dbReference type="InterPro" id="IPR035892">
    <property type="entry name" value="C2_domain_sf"/>
</dbReference>
<dbReference type="GO" id="GO:0046856">
    <property type="term" value="P:phosphatidylinositol dephosphorylation"/>
    <property type="evidence" value="ECO:0007669"/>
    <property type="project" value="InterPro"/>
</dbReference>
<dbReference type="EMBL" id="HBIV01016900">
    <property type="protein sequence ID" value="CAE0660708.1"/>
    <property type="molecule type" value="Transcribed_RNA"/>
</dbReference>
<dbReference type="InterPro" id="IPR036691">
    <property type="entry name" value="Endo/exonu/phosph_ase_sf"/>
</dbReference>
<gene>
    <name evidence="2" type="ORF">LGLO00237_LOCUS12294</name>
</gene>
<dbReference type="SUPFAM" id="SSF49562">
    <property type="entry name" value="C2 domain (Calcium/lipid-binding domain, CaLB)"/>
    <property type="match status" value="2"/>
</dbReference>
<organism evidence="2">
    <name type="scientific">Lotharella globosa</name>
    <dbReference type="NCBI Taxonomy" id="91324"/>
    <lineage>
        <taxon>Eukaryota</taxon>
        <taxon>Sar</taxon>
        <taxon>Rhizaria</taxon>
        <taxon>Cercozoa</taxon>
        <taxon>Chlorarachniophyceae</taxon>
        <taxon>Lotharella</taxon>
    </lineage>
</organism>
<dbReference type="Gene3D" id="2.60.40.150">
    <property type="entry name" value="C2 domain"/>
    <property type="match status" value="2"/>
</dbReference>
<feature type="domain" description="C2" evidence="1">
    <location>
        <begin position="477"/>
        <end position="601"/>
    </location>
</feature>